<keyword evidence="3" id="KW-1185">Reference proteome</keyword>
<proteinExistence type="predicted"/>
<comment type="caution">
    <text evidence="2">The sequence shown here is derived from an EMBL/GenBank/DDBJ whole genome shotgun (WGS) entry which is preliminary data.</text>
</comment>
<gene>
    <name evidence="2" type="ORF">JQ615_02300</name>
</gene>
<accession>A0ABS5FBQ5</accession>
<sequence length="134" mass="15323">MDREAIQRLVNQAYAARSRGQVEELMEAFGSDATFELFGDKRTLPITCTISGHQNIKQALKQFSTDFEFLEREITSFLVDGDRAAVHSRLKIRFVPKDRTFTTELVDLFRFENGKVAELVEFTDTAQLKEIISA</sequence>
<feature type="domain" description="SnoaL-like" evidence="1">
    <location>
        <begin position="10"/>
        <end position="118"/>
    </location>
</feature>
<dbReference type="InterPro" id="IPR037401">
    <property type="entry name" value="SnoaL-like"/>
</dbReference>
<evidence type="ECO:0000259" key="1">
    <source>
        <dbReference type="Pfam" id="PF12680"/>
    </source>
</evidence>
<dbReference type="PANTHER" id="PTHR41252">
    <property type="entry name" value="BLR2505 PROTEIN"/>
    <property type="match status" value="1"/>
</dbReference>
<protein>
    <submittedName>
        <fullName evidence="2">Nuclear transport factor 2 family protein</fullName>
    </submittedName>
</protein>
<evidence type="ECO:0000313" key="3">
    <source>
        <dbReference type="Proteomes" id="UP001315278"/>
    </source>
</evidence>
<organism evidence="2 3">
    <name type="scientific">Bradyrhizobium jicamae</name>
    <dbReference type="NCBI Taxonomy" id="280332"/>
    <lineage>
        <taxon>Bacteria</taxon>
        <taxon>Pseudomonadati</taxon>
        <taxon>Pseudomonadota</taxon>
        <taxon>Alphaproteobacteria</taxon>
        <taxon>Hyphomicrobiales</taxon>
        <taxon>Nitrobacteraceae</taxon>
        <taxon>Bradyrhizobium</taxon>
    </lineage>
</organism>
<dbReference type="Proteomes" id="UP001315278">
    <property type="component" value="Unassembled WGS sequence"/>
</dbReference>
<evidence type="ECO:0000313" key="2">
    <source>
        <dbReference type="EMBL" id="MBR0794213.1"/>
    </source>
</evidence>
<dbReference type="Gene3D" id="3.10.450.50">
    <property type="match status" value="1"/>
</dbReference>
<name>A0ABS5FBQ5_9BRAD</name>
<reference evidence="3" key="1">
    <citation type="journal article" date="2021" name="ISME J.">
        <title>Evolutionary origin and ecological implication of a unique nif island in free-living Bradyrhizobium lineages.</title>
        <authorList>
            <person name="Tao J."/>
        </authorList>
    </citation>
    <scope>NUCLEOTIDE SEQUENCE [LARGE SCALE GENOMIC DNA]</scope>
    <source>
        <strain evidence="3">SZCCT0434</strain>
    </source>
</reference>
<dbReference type="PANTHER" id="PTHR41252:SF1">
    <property type="entry name" value="BLR2505 PROTEIN"/>
    <property type="match status" value="1"/>
</dbReference>
<dbReference type="RefSeq" id="WP_212396493.1">
    <property type="nucleotide sequence ID" value="NZ_JAFCJH010000002.1"/>
</dbReference>
<dbReference type="SUPFAM" id="SSF54427">
    <property type="entry name" value="NTF2-like"/>
    <property type="match status" value="1"/>
</dbReference>
<dbReference type="EMBL" id="JAFCJH010000002">
    <property type="protein sequence ID" value="MBR0794213.1"/>
    <property type="molecule type" value="Genomic_DNA"/>
</dbReference>
<dbReference type="InterPro" id="IPR032710">
    <property type="entry name" value="NTF2-like_dom_sf"/>
</dbReference>
<dbReference type="Pfam" id="PF12680">
    <property type="entry name" value="SnoaL_2"/>
    <property type="match status" value="1"/>
</dbReference>